<sequence length="785" mass="86319">MGYLPITITFISFIFLFLTRYNQLVHADSPTLVPPYSCDITNPLTKSYTFCNLNLTTIQRAKDIVSRLTLDEKLAQLVNTAPAIPRLGIHSYQWWSEALHGVADYGKGIRLNGNVTIKAATIFPQVILTAASFDSKLWYRISKVIGTEARAVYNAGQAEGMTFWAPNINIFRDPRWGRGQETAGEDPLVSAKYAVSFVRGLQGDSFEGGKLNEDRLKASACCKHFTAYDLDNWKGVDRFDFDANVTLQDLADTYQPPFHSCIVQGRSSGIMCAYNRVNGIPNCADYNLLTNTARKKWNFNGYITSDCSAVDIIHDRQGYAKAPEDAVADVLQAGMDVECGDYFTSHSKSAVLQKKVPISQIDRALHNLFSIRIRLGLFDGHPTKLKYGKIGPNRVCSKQNLNIALEAARSGIVLLKNAASILPLPKSTDSIVVIGPNANSSSQVVLGNYFGRPCNLVTILQGFENYSDNLLYHPGCSDGTKCVSAEIDRAVEVAKVVDYVVLVMGLDQSQESEGHDRDDLELPGKQQELINSVAKASKRPVILVLFCGGPVDISFAKVDDKIGGILWAGYPGELGGMALAQVVFGDYNPGGRLPMTWYPKDFIKIPMTDMRMRADPSSGYPGRTYRFYTGPKVYEFGYGLSYSNYSYNFISVKNNNLHINQSTTYSILEKSQTIHYKLVSELGKKACKTMSISVTLGITNTGSMAGKHPVLLFVKPKKGRNGNPVKQLVGFESVTVEGGGKGEVGFEVSVCEHLSRANESGVKVIEEGGYLFLVGELEYSINITL</sequence>
<dbReference type="GO" id="GO:0046556">
    <property type="term" value="F:alpha-L-arabinofuranosidase activity"/>
    <property type="evidence" value="ECO:0000318"/>
    <property type="project" value="GO_Central"/>
</dbReference>
<dbReference type="OrthoDB" id="47059at2759"/>
<evidence type="ECO:0000259" key="8">
    <source>
        <dbReference type="SMART" id="SM01217"/>
    </source>
</evidence>
<evidence type="ECO:0000256" key="1">
    <source>
        <dbReference type="ARBA" id="ARBA00004613"/>
    </source>
</evidence>
<evidence type="ECO:0000313" key="13">
    <source>
        <dbReference type="Proteomes" id="UP000265566"/>
    </source>
</evidence>
<name>G7KA75_MEDTR</name>
<dbReference type="GO" id="GO:0045493">
    <property type="term" value="P:xylan catabolic process"/>
    <property type="evidence" value="ECO:0000318"/>
    <property type="project" value="GO_Central"/>
</dbReference>
<dbReference type="Gene3D" id="3.20.20.300">
    <property type="entry name" value="Glycoside hydrolase, family 3, N-terminal domain"/>
    <property type="match status" value="1"/>
</dbReference>
<protein>
    <submittedName>
        <fullName evidence="9">Glycoside hydrolase family 3 amino-terminal domain protein</fullName>
    </submittedName>
    <submittedName>
        <fullName evidence="10">Putative glycosidase</fullName>
        <ecNumber evidence="10">3.2.1.-</ecNumber>
    </submittedName>
</protein>
<keyword evidence="5" id="KW-0325">Glycoprotein</keyword>
<feature type="chain" id="PRO_5014573470" evidence="7">
    <location>
        <begin position="28"/>
        <end position="785"/>
    </location>
</feature>
<comment type="subcellular location">
    <subcellularLocation>
        <location evidence="1">Secreted</location>
    </subcellularLocation>
</comment>
<evidence type="ECO:0000256" key="3">
    <source>
        <dbReference type="ARBA" id="ARBA00022729"/>
    </source>
</evidence>
<keyword evidence="6 10" id="KW-0326">Glycosidase</keyword>
<keyword evidence="3 7" id="KW-0732">Signal</keyword>
<dbReference type="EC" id="3.2.1.-" evidence="10"/>
<accession>G7KA75</accession>
<evidence type="ECO:0000256" key="4">
    <source>
        <dbReference type="ARBA" id="ARBA00022801"/>
    </source>
</evidence>
<keyword evidence="2" id="KW-0964">Secreted</keyword>
<dbReference type="Gramene" id="rna31418">
    <property type="protein sequence ID" value="RHN56085.1"/>
    <property type="gene ID" value="gene31418"/>
</dbReference>
<proteinExistence type="predicted"/>
<reference evidence="9 12" key="2">
    <citation type="journal article" date="2014" name="BMC Genomics">
        <title>An improved genome release (version Mt4.0) for the model legume Medicago truncatula.</title>
        <authorList>
            <person name="Tang H."/>
            <person name="Krishnakumar V."/>
            <person name="Bidwell S."/>
            <person name="Rosen B."/>
            <person name="Chan A."/>
            <person name="Zhou S."/>
            <person name="Gentzbittel L."/>
            <person name="Childs K.L."/>
            <person name="Yandell M."/>
            <person name="Gundlach H."/>
            <person name="Mayer K.F."/>
            <person name="Schwartz D.C."/>
            <person name="Town C.D."/>
        </authorList>
    </citation>
    <scope>GENOME REANNOTATION</scope>
    <source>
        <strain evidence="11 12">cv. Jemalong A17</strain>
    </source>
</reference>
<dbReference type="AlphaFoldDB" id="G7KA75"/>
<evidence type="ECO:0000313" key="12">
    <source>
        <dbReference type="Proteomes" id="UP000002051"/>
    </source>
</evidence>
<dbReference type="SUPFAM" id="SSF51445">
    <property type="entry name" value="(Trans)glycosidases"/>
    <property type="match status" value="1"/>
</dbReference>
<dbReference type="OMA" id="WTTHAGA"/>
<dbReference type="PRINTS" id="PR00133">
    <property type="entry name" value="GLHYDRLASE3"/>
</dbReference>
<dbReference type="EMBL" id="CM001221">
    <property type="protein sequence ID" value="AES97977.1"/>
    <property type="molecule type" value="Genomic_DNA"/>
</dbReference>
<dbReference type="SUPFAM" id="SSF52279">
    <property type="entry name" value="Beta-D-glucan exohydrolase, C-terminal domain"/>
    <property type="match status" value="1"/>
</dbReference>
<dbReference type="Proteomes" id="UP000002051">
    <property type="component" value="Chromosome 5"/>
</dbReference>
<evidence type="ECO:0000313" key="11">
    <source>
        <dbReference type="EnsemblPlants" id="AES97977"/>
    </source>
</evidence>
<feature type="signal peptide" evidence="7">
    <location>
        <begin position="1"/>
        <end position="27"/>
    </location>
</feature>
<dbReference type="Gene3D" id="3.40.50.1700">
    <property type="entry name" value="Glycoside hydrolase family 3 C-terminal domain"/>
    <property type="match status" value="1"/>
</dbReference>
<dbReference type="PANTHER" id="PTHR42721:SF27">
    <property type="entry name" value="GLYCOSIDE HYDROLASE FAMILY 3 PROTEIN"/>
    <property type="match status" value="1"/>
</dbReference>
<dbReference type="InterPro" id="IPR013783">
    <property type="entry name" value="Ig-like_fold"/>
</dbReference>
<dbReference type="InterPro" id="IPR017853">
    <property type="entry name" value="GH"/>
</dbReference>
<keyword evidence="12" id="KW-1185">Reference proteome</keyword>
<reference evidence="13" key="4">
    <citation type="journal article" date="2018" name="Nat. Plants">
        <title>Whole-genome landscape of Medicago truncatula symbiotic genes.</title>
        <authorList>
            <person name="Pecrix Y."/>
            <person name="Staton S.E."/>
            <person name="Sallet E."/>
            <person name="Lelandais-Briere C."/>
            <person name="Moreau S."/>
            <person name="Carrere S."/>
            <person name="Blein T."/>
            <person name="Jardinaud M.F."/>
            <person name="Latrasse D."/>
            <person name="Zouine M."/>
            <person name="Zahm M."/>
            <person name="Kreplak J."/>
            <person name="Mayjonade B."/>
            <person name="Satge C."/>
            <person name="Perez M."/>
            <person name="Cauet S."/>
            <person name="Marande W."/>
            <person name="Chantry-Darmon C."/>
            <person name="Lopez-Roques C."/>
            <person name="Bouchez O."/>
            <person name="Berard A."/>
            <person name="Debelle F."/>
            <person name="Munos S."/>
            <person name="Bendahmane A."/>
            <person name="Berges H."/>
            <person name="Niebel A."/>
            <person name="Buitink J."/>
            <person name="Frugier F."/>
            <person name="Benhamed M."/>
            <person name="Crespi M."/>
            <person name="Gouzy J."/>
            <person name="Gamas P."/>
        </authorList>
    </citation>
    <scope>NUCLEOTIDE SEQUENCE [LARGE SCALE GENOMIC DNA]</scope>
    <source>
        <strain evidence="13">cv. Jemalong A17</strain>
    </source>
</reference>
<dbReference type="EnsemblPlants" id="AES97977">
    <property type="protein sequence ID" value="AES97977"/>
    <property type="gene ID" value="MTR_5g062650"/>
</dbReference>
<dbReference type="Pfam" id="PF01915">
    <property type="entry name" value="Glyco_hydro_3_C"/>
    <property type="match status" value="1"/>
</dbReference>
<dbReference type="SMART" id="SM01217">
    <property type="entry name" value="Fn3_like"/>
    <property type="match status" value="1"/>
</dbReference>
<dbReference type="Gene3D" id="2.60.40.10">
    <property type="entry name" value="Immunoglobulins"/>
    <property type="match status" value="1"/>
</dbReference>
<dbReference type="HOGENOM" id="CLU_004542_5_3_1"/>
<dbReference type="Pfam" id="PF14310">
    <property type="entry name" value="Fn3-like"/>
    <property type="match status" value="1"/>
</dbReference>
<dbReference type="eggNOG" id="ENOG502QQ55">
    <property type="taxonomic scope" value="Eukaryota"/>
</dbReference>
<evidence type="ECO:0000313" key="9">
    <source>
        <dbReference type="EMBL" id="AES97977.1"/>
    </source>
</evidence>
<dbReference type="Proteomes" id="UP000265566">
    <property type="component" value="Chromosome 5"/>
</dbReference>
<gene>
    <name evidence="9" type="ordered locus">MTR_5g062650</name>
    <name evidence="10" type="ORF">MtrunA17_Chr5g0425531</name>
</gene>
<evidence type="ECO:0000313" key="10">
    <source>
        <dbReference type="EMBL" id="RHN56085.1"/>
    </source>
</evidence>
<reference evidence="9 12" key="1">
    <citation type="journal article" date="2011" name="Nature">
        <title>The Medicago genome provides insight into the evolution of rhizobial symbioses.</title>
        <authorList>
            <person name="Young N.D."/>
            <person name="Debelle F."/>
            <person name="Oldroyd G.E."/>
            <person name="Geurts R."/>
            <person name="Cannon S.B."/>
            <person name="Udvardi M.K."/>
            <person name="Benedito V.A."/>
            <person name="Mayer K.F."/>
            <person name="Gouzy J."/>
            <person name="Schoof H."/>
            <person name="Van de Peer Y."/>
            <person name="Proost S."/>
            <person name="Cook D.R."/>
            <person name="Meyers B.C."/>
            <person name="Spannagl M."/>
            <person name="Cheung F."/>
            <person name="De Mita S."/>
            <person name="Krishnakumar V."/>
            <person name="Gundlach H."/>
            <person name="Zhou S."/>
            <person name="Mudge J."/>
            <person name="Bharti A.K."/>
            <person name="Murray J.D."/>
            <person name="Naoumkina M.A."/>
            <person name="Rosen B."/>
            <person name="Silverstein K.A."/>
            <person name="Tang H."/>
            <person name="Rombauts S."/>
            <person name="Zhao P.X."/>
            <person name="Zhou P."/>
            <person name="Barbe V."/>
            <person name="Bardou P."/>
            <person name="Bechner M."/>
            <person name="Bellec A."/>
            <person name="Berger A."/>
            <person name="Berges H."/>
            <person name="Bidwell S."/>
            <person name="Bisseling T."/>
            <person name="Choisne N."/>
            <person name="Couloux A."/>
            <person name="Denny R."/>
            <person name="Deshpande S."/>
            <person name="Dai X."/>
            <person name="Doyle J.J."/>
            <person name="Dudez A.M."/>
            <person name="Farmer A.D."/>
            <person name="Fouteau S."/>
            <person name="Franken C."/>
            <person name="Gibelin C."/>
            <person name="Gish J."/>
            <person name="Goldstein S."/>
            <person name="Gonzalez A.J."/>
            <person name="Green P.J."/>
            <person name="Hallab A."/>
            <person name="Hartog M."/>
            <person name="Hua A."/>
            <person name="Humphray S.J."/>
            <person name="Jeong D.H."/>
            <person name="Jing Y."/>
            <person name="Jocker A."/>
            <person name="Kenton S.M."/>
            <person name="Kim D.J."/>
            <person name="Klee K."/>
            <person name="Lai H."/>
            <person name="Lang C."/>
            <person name="Lin S."/>
            <person name="Macmil S.L."/>
            <person name="Magdelenat G."/>
            <person name="Matthews L."/>
            <person name="McCorrison J."/>
            <person name="Monaghan E.L."/>
            <person name="Mun J.H."/>
            <person name="Najar F.Z."/>
            <person name="Nicholson C."/>
            <person name="Noirot C."/>
            <person name="O'Bleness M."/>
            <person name="Paule C.R."/>
            <person name="Poulain J."/>
            <person name="Prion F."/>
            <person name="Qin B."/>
            <person name="Qu C."/>
            <person name="Retzel E.F."/>
            <person name="Riddle C."/>
            <person name="Sallet E."/>
            <person name="Samain S."/>
            <person name="Samson N."/>
            <person name="Sanders I."/>
            <person name="Saurat O."/>
            <person name="Scarpelli C."/>
            <person name="Schiex T."/>
            <person name="Segurens B."/>
            <person name="Severin A.J."/>
            <person name="Sherrier D.J."/>
            <person name="Shi R."/>
            <person name="Sims S."/>
            <person name="Singer S.R."/>
            <person name="Sinharoy S."/>
            <person name="Sterck L."/>
            <person name="Viollet A."/>
            <person name="Wang B.B."/>
            <person name="Wang K."/>
            <person name="Wang M."/>
            <person name="Wang X."/>
            <person name="Warfsmann J."/>
            <person name="Weissenbach J."/>
            <person name="White D.D."/>
            <person name="White J.D."/>
            <person name="Wiley G.B."/>
            <person name="Wincker P."/>
            <person name="Xing Y."/>
            <person name="Yang L."/>
            <person name="Yao Z."/>
            <person name="Ying F."/>
            <person name="Zhai J."/>
            <person name="Zhou L."/>
            <person name="Zuber A."/>
            <person name="Denarie J."/>
            <person name="Dixon R.A."/>
            <person name="May G.D."/>
            <person name="Schwartz D.C."/>
            <person name="Rogers J."/>
            <person name="Quetier F."/>
            <person name="Town C.D."/>
            <person name="Roe B.A."/>
        </authorList>
    </citation>
    <scope>NUCLEOTIDE SEQUENCE [LARGE SCALE GENOMIC DNA]</scope>
    <source>
        <strain evidence="9">A17</strain>
        <strain evidence="11 12">cv. Jemalong A17</strain>
    </source>
</reference>
<dbReference type="EMBL" id="PSQE01000005">
    <property type="protein sequence ID" value="RHN56085.1"/>
    <property type="molecule type" value="Genomic_DNA"/>
</dbReference>
<dbReference type="InterPro" id="IPR026891">
    <property type="entry name" value="Fn3-like"/>
</dbReference>
<dbReference type="GO" id="GO:0009044">
    <property type="term" value="F:xylan 1,4-beta-xylosidase activity"/>
    <property type="evidence" value="ECO:0000318"/>
    <property type="project" value="GO_Central"/>
</dbReference>
<evidence type="ECO:0000256" key="5">
    <source>
        <dbReference type="ARBA" id="ARBA00023180"/>
    </source>
</evidence>
<dbReference type="Pfam" id="PF00933">
    <property type="entry name" value="Glyco_hydro_3"/>
    <property type="match status" value="1"/>
</dbReference>
<dbReference type="InterPro" id="IPR036962">
    <property type="entry name" value="Glyco_hydro_3_N_sf"/>
</dbReference>
<dbReference type="InterPro" id="IPR044993">
    <property type="entry name" value="BXL"/>
</dbReference>
<evidence type="ECO:0000256" key="6">
    <source>
        <dbReference type="ARBA" id="ARBA00023295"/>
    </source>
</evidence>
<dbReference type="PANTHER" id="PTHR42721">
    <property type="entry name" value="SUGAR HYDROLASE-RELATED"/>
    <property type="match status" value="1"/>
</dbReference>
<dbReference type="InterPro" id="IPR001764">
    <property type="entry name" value="Glyco_hydro_3_N"/>
</dbReference>
<dbReference type="InterPro" id="IPR002772">
    <property type="entry name" value="Glyco_hydro_3_C"/>
</dbReference>
<keyword evidence="4 9" id="KW-0378">Hydrolase</keyword>
<feature type="domain" description="Fibronectin type III-like" evidence="8">
    <location>
        <begin position="708"/>
        <end position="778"/>
    </location>
</feature>
<dbReference type="GO" id="GO:0005576">
    <property type="term" value="C:extracellular region"/>
    <property type="evidence" value="ECO:0007669"/>
    <property type="project" value="UniProtKB-SubCell"/>
</dbReference>
<reference evidence="10" key="5">
    <citation type="journal article" date="2018" name="Nat. Plants">
        <title>Whole-genome landscape of Medicago truncatula symbiotic genes.</title>
        <authorList>
            <person name="Pecrix Y."/>
            <person name="Gamas P."/>
            <person name="Carrere S."/>
        </authorList>
    </citation>
    <scope>NUCLEOTIDE SEQUENCE</scope>
    <source>
        <tissue evidence="10">Leaves</tissue>
    </source>
</reference>
<dbReference type="InterPro" id="IPR036881">
    <property type="entry name" value="Glyco_hydro_3_C_sf"/>
</dbReference>
<reference evidence="11" key="3">
    <citation type="submission" date="2015-04" db="UniProtKB">
        <authorList>
            <consortium name="EnsemblPlants"/>
        </authorList>
    </citation>
    <scope>IDENTIFICATION</scope>
    <source>
        <strain evidence="11">cv. Jemalong A17</strain>
    </source>
</reference>
<dbReference type="GO" id="GO:0031222">
    <property type="term" value="P:arabinan catabolic process"/>
    <property type="evidence" value="ECO:0000318"/>
    <property type="project" value="GO_Central"/>
</dbReference>
<dbReference type="FunFam" id="3.20.20.300:FF:000004">
    <property type="entry name" value="probable beta-D-xylosidase 7"/>
    <property type="match status" value="1"/>
</dbReference>
<evidence type="ECO:0000256" key="7">
    <source>
        <dbReference type="SAM" id="SignalP"/>
    </source>
</evidence>
<organism evidence="9 12">
    <name type="scientific">Medicago truncatula</name>
    <name type="common">Barrel medic</name>
    <name type="synonym">Medicago tribuloides</name>
    <dbReference type="NCBI Taxonomy" id="3880"/>
    <lineage>
        <taxon>Eukaryota</taxon>
        <taxon>Viridiplantae</taxon>
        <taxon>Streptophyta</taxon>
        <taxon>Embryophyta</taxon>
        <taxon>Tracheophyta</taxon>
        <taxon>Spermatophyta</taxon>
        <taxon>Magnoliopsida</taxon>
        <taxon>eudicotyledons</taxon>
        <taxon>Gunneridae</taxon>
        <taxon>Pentapetalae</taxon>
        <taxon>rosids</taxon>
        <taxon>fabids</taxon>
        <taxon>Fabales</taxon>
        <taxon>Fabaceae</taxon>
        <taxon>Papilionoideae</taxon>
        <taxon>50 kb inversion clade</taxon>
        <taxon>NPAAA clade</taxon>
        <taxon>Hologalegina</taxon>
        <taxon>IRL clade</taxon>
        <taxon>Trifolieae</taxon>
        <taxon>Medicago</taxon>
    </lineage>
</organism>
<evidence type="ECO:0000256" key="2">
    <source>
        <dbReference type="ARBA" id="ARBA00022525"/>
    </source>
</evidence>
<dbReference type="FunFam" id="3.40.50.1700:FF:000001">
    <property type="entry name" value="probable beta-D-xylosidase 2"/>
    <property type="match status" value="1"/>
</dbReference>
<dbReference type="PaxDb" id="3880-AES97977"/>